<evidence type="ECO:0000313" key="1">
    <source>
        <dbReference type="EMBL" id="KAJ8411114.1"/>
    </source>
</evidence>
<sequence length="105" mass="12244">MPQLTGGYAADHVGFNGFRTRVWAEIRRLYPDKLDPSKLEGEQLKEGESVPKFLHTFQRRWREETGSPWNANDTTQNLFKLMLKKSLPQQVQKRLDEVVGLLKMD</sequence>
<organism evidence="1 2">
    <name type="scientific">Aldrovandia affinis</name>
    <dbReference type="NCBI Taxonomy" id="143900"/>
    <lineage>
        <taxon>Eukaryota</taxon>
        <taxon>Metazoa</taxon>
        <taxon>Chordata</taxon>
        <taxon>Craniata</taxon>
        <taxon>Vertebrata</taxon>
        <taxon>Euteleostomi</taxon>
        <taxon>Actinopterygii</taxon>
        <taxon>Neopterygii</taxon>
        <taxon>Teleostei</taxon>
        <taxon>Notacanthiformes</taxon>
        <taxon>Halosauridae</taxon>
        <taxon>Aldrovandia</taxon>
    </lineage>
</organism>
<evidence type="ECO:0000313" key="2">
    <source>
        <dbReference type="Proteomes" id="UP001221898"/>
    </source>
</evidence>
<keyword evidence="2" id="KW-1185">Reference proteome</keyword>
<protein>
    <submittedName>
        <fullName evidence="1">Uncharacterized protein</fullName>
    </submittedName>
</protein>
<accession>A0AAD7SYG1</accession>
<name>A0AAD7SYG1_9TELE</name>
<dbReference type="AlphaFoldDB" id="A0AAD7SYG1"/>
<comment type="caution">
    <text evidence="1">The sequence shown here is derived from an EMBL/GenBank/DDBJ whole genome shotgun (WGS) entry which is preliminary data.</text>
</comment>
<reference evidence="1" key="1">
    <citation type="journal article" date="2023" name="Science">
        <title>Genome structures resolve the early diversification of teleost fishes.</title>
        <authorList>
            <person name="Parey E."/>
            <person name="Louis A."/>
            <person name="Montfort J."/>
            <person name="Bouchez O."/>
            <person name="Roques C."/>
            <person name="Iampietro C."/>
            <person name="Lluch J."/>
            <person name="Castinel A."/>
            <person name="Donnadieu C."/>
            <person name="Desvignes T."/>
            <person name="Floi Bucao C."/>
            <person name="Jouanno E."/>
            <person name="Wen M."/>
            <person name="Mejri S."/>
            <person name="Dirks R."/>
            <person name="Jansen H."/>
            <person name="Henkel C."/>
            <person name="Chen W.J."/>
            <person name="Zahm M."/>
            <person name="Cabau C."/>
            <person name="Klopp C."/>
            <person name="Thompson A.W."/>
            <person name="Robinson-Rechavi M."/>
            <person name="Braasch I."/>
            <person name="Lecointre G."/>
            <person name="Bobe J."/>
            <person name="Postlethwait J.H."/>
            <person name="Berthelot C."/>
            <person name="Roest Crollius H."/>
            <person name="Guiguen Y."/>
        </authorList>
    </citation>
    <scope>NUCLEOTIDE SEQUENCE</scope>
    <source>
        <strain evidence="1">NC1722</strain>
    </source>
</reference>
<dbReference type="EMBL" id="JAINUG010000024">
    <property type="protein sequence ID" value="KAJ8411114.1"/>
    <property type="molecule type" value="Genomic_DNA"/>
</dbReference>
<gene>
    <name evidence="1" type="ORF">AAFF_G00181490</name>
</gene>
<proteinExistence type="predicted"/>
<dbReference type="Proteomes" id="UP001221898">
    <property type="component" value="Unassembled WGS sequence"/>
</dbReference>